<comment type="caution">
    <text evidence="1">The sequence shown here is derived from an EMBL/GenBank/DDBJ whole genome shotgun (WGS) entry which is preliminary data.</text>
</comment>
<protein>
    <submittedName>
        <fullName evidence="1">Uncharacterized protein</fullName>
    </submittedName>
</protein>
<evidence type="ECO:0000313" key="2">
    <source>
        <dbReference type="Proteomes" id="UP001300012"/>
    </source>
</evidence>
<sequence>MKHIVTKQVADEAGITEPQTEKAVYALIGSSKQGSLSKPITKFKV</sequence>
<accession>A0ABT1YL75</accession>
<keyword evidence="2" id="KW-1185">Reference proteome</keyword>
<dbReference type="EMBL" id="JANQBD010000015">
    <property type="protein sequence ID" value="MCR8633470.1"/>
    <property type="molecule type" value="Genomic_DNA"/>
</dbReference>
<evidence type="ECO:0000313" key="1">
    <source>
        <dbReference type="EMBL" id="MCR8633470.1"/>
    </source>
</evidence>
<proteinExistence type="predicted"/>
<dbReference type="RefSeq" id="WP_258215046.1">
    <property type="nucleotide sequence ID" value="NZ_JANQBD010000015.1"/>
</dbReference>
<dbReference type="Proteomes" id="UP001300012">
    <property type="component" value="Unassembled WGS sequence"/>
</dbReference>
<reference evidence="1 2" key="1">
    <citation type="submission" date="2022-08" db="EMBL/GenBank/DDBJ databases">
        <title>Paenibacillus endoradicis sp. nov., Paenibacillus radicibacter sp. nov and Paenibacillus pararadicis sp. nov., three cold-adapted plant growth-promoting bacteria isolated from root of Larix gmelinii in Great Khingan.</title>
        <authorList>
            <person name="Xue H."/>
        </authorList>
    </citation>
    <scope>NUCLEOTIDE SEQUENCE [LARGE SCALE GENOMIC DNA]</scope>
    <source>
        <strain evidence="1 2">N5-1-1-5</strain>
    </source>
</reference>
<organism evidence="1 2">
    <name type="scientific">Paenibacillus radicis</name>
    <name type="common">ex Xue et al. 2023</name>
    <dbReference type="NCBI Taxonomy" id="2972489"/>
    <lineage>
        <taxon>Bacteria</taxon>
        <taxon>Bacillati</taxon>
        <taxon>Bacillota</taxon>
        <taxon>Bacilli</taxon>
        <taxon>Bacillales</taxon>
        <taxon>Paenibacillaceae</taxon>
        <taxon>Paenibacillus</taxon>
    </lineage>
</organism>
<name>A0ABT1YL75_9BACL</name>
<gene>
    <name evidence="1" type="ORF">NV381_20000</name>
</gene>